<name>A0A0A2VNF4_BEABA</name>
<gene>
    <name evidence="2" type="ORF">BBAD15_g7016</name>
</gene>
<dbReference type="AlphaFoldDB" id="A0A0A2VNF4"/>
<feature type="region of interest" description="Disordered" evidence="1">
    <location>
        <begin position="1"/>
        <end position="26"/>
    </location>
</feature>
<dbReference type="STRING" id="1245745.A0A0A2VNF4"/>
<dbReference type="InterPro" id="IPR010977">
    <property type="entry name" value="Aromatic_deC"/>
</dbReference>
<dbReference type="PANTHER" id="PTHR11999:SF165">
    <property type="entry name" value="DECARBOXYLASE, PUTATIVE (AFU_ORTHOLOGUE AFUA_2G04980)-RELATED"/>
    <property type="match status" value="1"/>
</dbReference>
<dbReference type="SUPFAM" id="SSF53383">
    <property type="entry name" value="PLP-dependent transferases"/>
    <property type="match status" value="1"/>
</dbReference>
<evidence type="ECO:0000256" key="1">
    <source>
        <dbReference type="SAM" id="MobiDB-lite"/>
    </source>
</evidence>
<dbReference type="EMBL" id="ANFO01000659">
    <property type="protein sequence ID" value="KGQ07655.1"/>
    <property type="molecule type" value="Genomic_DNA"/>
</dbReference>
<protein>
    <submittedName>
        <fullName evidence="2">Uncharacterized protein</fullName>
    </submittedName>
</protein>
<dbReference type="InterPro" id="IPR015424">
    <property type="entry name" value="PyrdxlP-dep_Trfase"/>
</dbReference>
<reference evidence="2 3" key="1">
    <citation type="submission" date="2012-10" db="EMBL/GenBank/DDBJ databases">
        <title>Genome sequencing and analysis of entomopathogenic fungi Beauveria bassiana D1-5.</title>
        <authorList>
            <person name="Li Q."/>
            <person name="Wang L."/>
            <person name="Zhang Z."/>
            <person name="Wang Q."/>
            <person name="Ren J."/>
            <person name="Wang M."/>
            <person name="Xu W."/>
            <person name="Wang J."/>
            <person name="Lu Y."/>
            <person name="Du Q."/>
            <person name="Sun Z."/>
        </authorList>
    </citation>
    <scope>NUCLEOTIDE SEQUENCE [LARGE SCALE GENOMIC DNA]</scope>
    <source>
        <strain evidence="2 3">D1-5</strain>
    </source>
</reference>
<evidence type="ECO:0000313" key="2">
    <source>
        <dbReference type="EMBL" id="KGQ07655.1"/>
    </source>
</evidence>
<dbReference type="InterPro" id="IPR015422">
    <property type="entry name" value="PyrdxlP-dep_Trfase_small"/>
</dbReference>
<dbReference type="HOGENOM" id="CLU_011856_6_1_1"/>
<dbReference type="GO" id="GO:0005737">
    <property type="term" value="C:cytoplasm"/>
    <property type="evidence" value="ECO:0007669"/>
    <property type="project" value="TreeGrafter"/>
</dbReference>
<evidence type="ECO:0000313" key="3">
    <source>
        <dbReference type="Proteomes" id="UP000030106"/>
    </source>
</evidence>
<comment type="caution">
    <text evidence="2">The sequence shown here is derived from an EMBL/GenBank/DDBJ whole genome shotgun (WGS) entry which is preliminary data.</text>
</comment>
<accession>A0A0A2VNF4</accession>
<dbReference type="Gene3D" id="3.90.1150.10">
    <property type="entry name" value="Aspartate Aminotransferase, domain 1"/>
    <property type="match status" value="1"/>
</dbReference>
<dbReference type="eggNOG" id="KOG0628">
    <property type="taxonomic scope" value="Eukaryota"/>
</dbReference>
<proteinExistence type="predicted"/>
<dbReference type="Proteomes" id="UP000030106">
    <property type="component" value="Unassembled WGS sequence"/>
</dbReference>
<dbReference type="PANTHER" id="PTHR11999">
    <property type="entry name" value="GROUP II PYRIDOXAL-5-PHOSPHATE DECARBOXYLASE"/>
    <property type="match status" value="1"/>
</dbReference>
<dbReference type="GO" id="GO:0016831">
    <property type="term" value="F:carboxy-lyase activity"/>
    <property type="evidence" value="ECO:0007669"/>
    <property type="project" value="TreeGrafter"/>
</dbReference>
<organism evidence="2 3">
    <name type="scientific">Beauveria bassiana D1-5</name>
    <dbReference type="NCBI Taxonomy" id="1245745"/>
    <lineage>
        <taxon>Eukaryota</taxon>
        <taxon>Fungi</taxon>
        <taxon>Dikarya</taxon>
        <taxon>Ascomycota</taxon>
        <taxon>Pezizomycotina</taxon>
        <taxon>Sordariomycetes</taxon>
        <taxon>Hypocreomycetidae</taxon>
        <taxon>Hypocreales</taxon>
        <taxon>Cordycipitaceae</taxon>
        <taxon>Beauveria</taxon>
    </lineage>
</organism>
<dbReference type="OrthoDB" id="2161780at2759"/>
<sequence>MQSVFTNPDASYLSSSATTTTSDIPSPLNIGLENSRRFRALPVYAVLLSEGRPGLAALLGAMTQLSRAIAAFLRDSSDYELLPEENDGANDAKKKEEEEIFISVLFRATNAALNETLVARINDTRQLHVSGTTWRGRKAVRIAVSNWRVNVERDAAVVREILTCVAQGREFDLGKC</sequence>
<feature type="compositionally biased region" description="Polar residues" evidence="1">
    <location>
        <begin position="1"/>
        <end position="13"/>
    </location>
</feature>